<gene>
    <name evidence="1" type="ORF">DSOUD_0878</name>
</gene>
<dbReference type="RefSeq" id="WP_082351066.1">
    <property type="nucleotide sequence ID" value="NZ_CP010802.1"/>
</dbReference>
<dbReference type="PATRIC" id="fig|1603606.3.peg.963"/>
<reference evidence="1 2" key="1">
    <citation type="submission" date="2015-07" db="EMBL/GenBank/DDBJ databases">
        <title>Isolation and Genomic Characterization of a Novel Halophilic Metal-Reducing Deltaproteobacterium from the Deep Subsurface.</title>
        <authorList>
            <person name="Badalamenti J.P."/>
            <person name="Summers Z.M."/>
            <person name="Gralnick J.A."/>
            <person name="Bond D.R."/>
        </authorList>
    </citation>
    <scope>NUCLEOTIDE SEQUENCE [LARGE SCALE GENOMIC DNA]</scope>
    <source>
        <strain evidence="1 2">WTL</strain>
    </source>
</reference>
<dbReference type="STRING" id="1603606.DSOUD_0878"/>
<dbReference type="InterPro" id="IPR018755">
    <property type="entry name" value="Phage_Mu_Gp48"/>
</dbReference>
<dbReference type="AlphaFoldDB" id="A0A0M4CZ02"/>
<dbReference type="KEGG" id="des:DSOUD_0878"/>
<name>A0A0M4CZ02_9BACT</name>
<dbReference type="Proteomes" id="UP000057158">
    <property type="component" value="Chromosome"/>
</dbReference>
<dbReference type="EMBL" id="CP010802">
    <property type="protein sequence ID" value="ALC15665.1"/>
    <property type="molecule type" value="Genomic_DNA"/>
</dbReference>
<evidence type="ECO:0008006" key="3">
    <source>
        <dbReference type="Google" id="ProtNLM"/>
    </source>
</evidence>
<evidence type="ECO:0000313" key="1">
    <source>
        <dbReference type="EMBL" id="ALC15665.1"/>
    </source>
</evidence>
<evidence type="ECO:0000313" key="2">
    <source>
        <dbReference type="Proteomes" id="UP000057158"/>
    </source>
</evidence>
<proteinExistence type="predicted"/>
<keyword evidence="2" id="KW-1185">Reference proteome</keyword>
<protein>
    <recommendedName>
        <fullName evidence="3">Phage tail protein</fullName>
    </recommendedName>
</protein>
<dbReference type="OrthoDB" id="5460132at2"/>
<dbReference type="Pfam" id="PF10076">
    <property type="entry name" value="Phage_Mu_Gp48"/>
    <property type="match status" value="1"/>
</dbReference>
<accession>A0A0M4CZ02</accession>
<organism evidence="1 2">
    <name type="scientific">Desulfuromonas soudanensis</name>
    <dbReference type="NCBI Taxonomy" id="1603606"/>
    <lineage>
        <taxon>Bacteria</taxon>
        <taxon>Pseudomonadati</taxon>
        <taxon>Thermodesulfobacteriota</taxon>
        <taxon>Desulfuromonadia</taxon>
        <taxon>Desulfuromonadales</taxon>
        <taxon>Desulfuromonadaceae</taxon>
        <taxon>Desulfuromonas</taxon>
    </lineage>
</organism>
<sequence>MLPEGRNEDVLRLLMPLEIQGVFDGDIAIEGALLDAAQAQADKLLKEMHPDTCYATLDDWERELGLPEPCTGKLTIRAQRQQAAVLKHAATGGLSRQYFIDLAAHLGFVITIDEGIDADPFKWRVNAPAQPVTAFRAGIHRAGTPLRWWNNIVLECAINRLKPAHTEVVFAYGA</sequence>